<sequence length="241" mass="26687">MSPVAINVERWKAADIVLLDIGQLAHDSWDEESFQELIEGFPEETRRDSESLIAHVEELTRKDIKAVYLKQLQGKLWKQGYSSGEITTPLYPDVLPALESWLAIPKKLAIFSSGSVEAQLNFFKYIEIPSPKTTDPETSEEEPILPTPPPKTRDLNPLFTANFDTITAGPKLESASYDKICSALTTVPEKVVFLTDNVKEAAAATVAGVYALVVDRPDNAPLAEEIFETYPVITALDQIPL</sequence>
<dbReference type="InterPro" id="IPR023214">
    <property type="entry name" value="HAD_sf"/>
</dbReference>
<dbReference type="SUPFAM" id="SSF56784">
    <property type="entry name" value="HAD-like"/>
    <property type="match status" value="1"/>
</dbReference>
<feature type="region of interest" description="Disordered" evidence="1">
    <location>
        <begin position="131"/>
        <end position="151"/>
    </location>
</feature>
<dbReference type="Gene3D" id="1.10.720.60">
    <property type="match status" value="1"/>
</dbReference>
<dbReference type="PANTHER" id="PTHR20371:SF1">
    <property type="entry name" value="ENOLASE-PHOSPHATASE E1"/>
    <property type="match status" value="1"/>
</dbReference>
<protein>
    <submittedName>
        <fullName evidence="2">2,3-diketo-5-methylthio-1-phosphopentane phosphatase</fullName>
    </submittedName>
</protein>
<proteinExistence type="predicted"/>
<gene>
    <name evidence="2" type="ORF">BU16DRAFT_468107</name>
</gene>
<dbReference type="EMBL" id="MU004195">
    <property type="protein sequence ID" value="KAF2491564.1"/>
    <property type="molecule type" value="Genomic_DNA"/>
</dbReference>
<dbReference type="PANTHER" id="PTHR20371">
    <property type="entry name" value="ENOLASE-PHOSPHATASE E1"/>
    <property type="match status" value="1"/>
</dbReference>
<dbReference type="Gene3D" id="3.40.50.1000">
    <property type="entry name" value="HAD superfamily/HAD-like"/>
    <property type="match status" value="1"/>
</dbReference>
<dbReference type="AlphaFoldDB" id="A0A6A6QHL4"/>
<evidence type="ECO:0000313" key="3">
    <source>
        <dbReference type="Proteomes" id="UP000799750"/>
    </source>
</evidence>
<dbReference type="GO" id="GO:0019509">
    <property type="term" value="P:L-methionine salvage from methylthioadenosine"/>
    <property type="evidence" value="ECO:0007669"/>
    <property type="project" value="TreeGrafter"/>
</dbReference>
<accession>A0A6A6QHL4</accession>
<keyword evidence="3" id="KW-1185">Reference proteome</keyword>
<evidence type="ECO:0000256" key="1">
    <source>
        <dbReference type="SAM" id="MobiDB-lite"/>
    </source>
</evidence>
<name>A0A6A6QHL4_9PEZI</name>
<reference evidence="2" key="1">
    <citation type="journal article" date="2020" name="Stud. Mycol.">
        <title>101 Dothideomycetes genomes: a test case for predicting lifestyles and emergence of pathogens.</title>
        <authorList>
            <person name="Haridas S."/>
            <person name="Albert R."/>
            <person name="Binder M."/>
            <person name="Bloem J."/>
            <person name="Labutti K."/>
            <person name="Salamov A."/>
            <person name="Andreopoulos B."/>
            <person name="Baker S."/>
            <person name="Barry K."/>
            <person name="Bills G."/>
            <person name="Bluhm B."/>
            <person name="Cannon C."/>
            <person name="Castanera R."/>
            <person name="Culley D."/>
            <person name="Daum C."/>
            <person name="Ezra D."/>
            <person name="Gonzalez J."/>
            <person name="Henrissat B."/>
            <person name="Kuo A."/>
            <person name="Liang C."/>
            <person name="Lipzen A."/>
            <person name="Lutzoni F."/>
            <person name="Magnuson J."/>
            <person name="Mondo S."/>
            <person name="Nolan M."/>
            <person name="Ohm R."/>
            <person name="Pangilinan J."/>
            <person name="Park H.-J."/>
            <person name="Ramirez L."/>
            <person name="Alfaro M."/>
            <person name="Sun H."/>
            <person name="Tritt A."/>
            <person name="Yoshinaga Y."/>
            <person name="Zwiers L.-H."/>
            <person name="Turgeon B."/>
            <person name="Goodwin S."/>
            <person name="Spatafora J."/>
            <person name="Crous P."/>
            <person name="Grigoriev I."/>
        </authorList>
    </citation>
    <scope>NUCLEOTIDE SEQUENCE</scope>
    <source>
        <strain evidence="2">CBS 269.34</strain>
    </source>
</reference>
<dbReference type="GO" id="GO:0043874">
    <property type="term" value="F:acireductone synthase activity"/>
    <property type="evidence" value="ECO:0007669"/>
    <property type="project" value="TreeGrafter"/>
</dbReference>
<dbReference type="InterPro" id="IPR036412">
    <property type="entry name" value="HAD-like_sf"/>
</dbReference>
<dbReference type="OrthoDB" id="272500at2759"/>
<organism evidence="2 3">
    <name type="scientific">Lophium mytilinum</name>
    <dbReference type="NCBI Taxonomy" id="390894"/>
    <lineage>
        <taxon>Eukaryota</taxon>
        <taxon>Fungi</taxon>
        <taxon>Dikarya</taxon>
        <taxon>Ascomycota</taxon>
        <taxon>Pezizomycotina</taxon>
        <taxon>Dothideomycetes</taxon>
        <taxon>Pleosporomycetidae</taxon>
        <taxon>Mytilinidiales</taxon>
        <taxon>Mytilinidiaceae</taxon>
        <taxon>Lophium</taxon>
    </lineage>
</organism>
<dbReference type="Proteomes" id="UP000799750">
    <property type="component" value="Unassembled WGS sequence"/>
</dbReference>
<evidence type="ECO:0000313" key="2">
    <source>
        <dbReference type="EMBL" id="KAF2491564.1"/>
    </source>
</evidence>